<protein>
    <recommendedName>
        <fullName evidence="1">DUF6883 domain-containing protein</fullName>
    </recommendedName>
</protein>
<dbReference type="EMBL" id="MRCE01000013">
    <property type="protein sequence ID" value="OKH37077.1"/>
    <property type="molecule type" value="Genomic_DNA"/>
</dbReference>
<name>A0A1U7IJ04_9CYAN</name>
<feature type="domain" description="DUF6883" evidence="1">
    <location>
        <begin position="26"/>
        <end position="107"/>
    </location>
</feature>
<sequence length="114" mass="13012">MTVPNSFEFPIAKAQYLFTRTAEPGVGGDKRKFWQEVMGFESPEEIREAILAQVSLDLLQPVGQNNYGDRYQAVILITGRSGVCWQIRTGWIVLFEEDIARFVTAVPERFGRQQ</sequence>
<gene>
    <name evidence="2" type="ORF">NIES2119_14755</name>
</gene>
<accession>A0A1U7IJ04</accession>
<organism evidence="2 3">
    <name type="scientific">[Phormidium ambiguum] IAM M-71</name>
    <dbReference type="NCBI Taxonomy" id="454136"/>
    <lineage>
        <taxon>Bacteria</taxon>
        <taxon>Bacillati</taxon>
        <taxon>Cyanobacteriota</taxon>
        <taxon>Cyanophyceae</taxon>
        <taxon>Oscillatoriophycideae</taxon>
        <taxon>Aerosakkonematales</taxon>
        <taxon>Aerosakkonemataceae</taxon>
        <taxon>Floridanema</taxon>
    </lineage>
</organism>
<dbReference type="AlphaFoldDB" id="A0A1U7IJ04"/>
<evidence type="ECO:0000313" key="2">
    <source>
        <dbReference type="EMBL" id="OKH37077.1"/>
    </source>
</evidence>
<dbReference type="RefSeq" id="WP_073594255.1">
    <property type="nucleotide sequence ID" value="NZ_MRCE01000013.1"/>
</dbReference>
<dbReference type="OrthoDB" id="426897at2"/>
<dbReference type="Pfam" id="PF21814">
    <property type="entry name" value="DUF6883"/>
    <property type="match status" value="1"/>
</dbReference>
<evidence type="ECO:0000313" key="3">
    <source>
        <dbReference type="Proteomes" id="UP000185860"/>
    </source>
</evidence>
<dbReference type="Proteomes" id="UP000185860">
    <property type="component" value="Unassembled WGS sequence"/>
</dbReference>
<evidence type="ECO:0000259" key="1">
    <source>
        <dbReference type="Pfam" id="PF21814"/>
    </source>
</evidence>
<proteinExistence type="predicted"/>
<comment type="caution">
    <text evidence="2">The sequence shown here is derived from an EMBL/GenBank/DDBJ whole genome shotgun (WGS) entry which is preliminary data.</text>
</comment>
<dbReference type="InterPro" id="IPR049250">
    <property type="entry name" value="DUF6883"/>
</dbReference>
<reference evidence="2 3" key="1">
    <citation type="submission" date="2016-11" db="EMBL/GenBank/DDBJ databases">
        <title>Draft Genome Sequences of Nine Cyanobacterial Strains from Diverse Habitats.</title>
        <authorList>
            <person name="Zhu T."/>
            <person name="Hou S."/>
            <person name="Lu X."/>
            <person name="Hess W.R."/>
        </authorList>
    </citation>
    <scope>NUCLEOTIDE SEQUENCE [LARGE SCALE GENOMIC DNA]</scope>
    <source>
        <strain evidence="2 3">IAM M-71</strain>
    </source>
</reference>
<dbReference type="STRING" id="454136.NIES2119_14755"/>